<dbReference type="FunFam" id="1.25.40.10:FF:000649">
    <property type="entry name" value="mRNA splicing factor (Prp1/Zer1), putative"/>
    <property type="match status" value="1"/>
</dbReference>
<gene>
    <name evidence="10" type="ORF">Vafri_12583</name>
</gene>
<feature type="repeat" description="TPR" evidence="6">
    <location>
        <begin position="847"/>
        <end position="880"/>
    </location>
</feature>
<dbReference type="InterPro" id="IPR019734">
    <property type="entry name" value="TPR_rpt"/>
</dbReference>
<dbReference type="InterPro" id="IPR010491">
    <property type="entry name" value="PRP1_N"/>
</dbReference>
<accession>A0A8J4B9W1</accession>
<dbReference type="PANTHER" id="PTHR11246">
    <property type="entry name" value="PRE-MRNA SPLICING FACTOR"/>
    <property type="match status" value="1"/>
</dbReference>
<dbReference type="SMART" id="SM00386">
    <property type="entry name" value="HAT"/>
    <property type="match status" value="14"/>
</dbReference>
<keyword evidence="4" id="KW-0508">mRNA splicing</keyword>
<comment type="caution">
    <text evidence="10">The sequence shown here is derived from an EMBL/GenBank/DDBJ whole genome shotgun (WGS) entry which is preliminary data.</text>
</comment>
<evidence type="ECO:0000256" key="6">
    <source>
        <dbReference type="PROSITE-ProRule" id="PRU00339"/>
    </source>
</evidence>
<dbReference type="PANTHER" id="PTHR11246:SF1">
    <property type="entry name" value="PRE-MRNA-PROCESSING FACTOR 6"/>
    <property type="match status" value="1"/>
</dbReference>
<dbReference type="InterPro" id="IPR045075">
    <property type="entry name" value="Syf1-like"/>
</dbReference>
<dbReference type="GO" id="GO:0080188">
    <property type="term" value="P:gene silencing by siRNA-directed DNA methylation"/>
    <property type="evidence" value="ECO:0007669"/>
    <property type="project" value="TreeGrafter"/>
</dbReference>
<dbReference type="PROSITE" id="PS50005">
    <property type="entry name" value="TPR"/>
    <property type="match status" value="1"/>
</dbReference>
<keyword evidence="6" id="KW-0802">TPR repeat</keyword>
<evidence type="ECO:0000256" key="3">
    <source>
        <dbReference type="ARBA" id="ARBA00022737"/>
    </source>
</evidence>
<dbReference type="InterPro" id="IPR011990">
    <property type="entry name" value="TPR-like_helical_dom_sf"/>
</dbReference>
<dbReference type="Proteomes" id="UP000747399">
    <property type="component" value="Unassembled WGS sequence"/>
</dbReference>
<comment type="subcellular location">
    <subcellularLocation>
        <location evidence="1">Nucleus</location>
    </subcellularLocation>
</comment>
<evidence type="ECO:0000256" key="1">
    <source>
        <dbReference type="ARBA" id="ARBA00004123"/>
    </source>
</evidence>
<name>A0A8J4B9W1_9CHLO</name>
<dbReference type="FunFam" id="1.25.40.10:FF:000256">
    <property type="entry name" value="Probable pre-mRNA splicing factor prp1"/>
    <property type="match status" value="1"/>
</dbReference>
<dbReference type="GO" id="GO:0046540">
    <property type="term" value="C:U4/U6 x U5 tri-snRNP complex"/>
    <property type="evidence" value="ECO:0007669"/>
    <property type="project" value="TreeGrafter"/>
</dbReference>
<keyword evidence="11" id="KW-1185">Reference proteome</keyword>
<keyword evidence="3" id="KW-0677">Repeat</keyword>
<feature type="region of interest" description="Disordered" evidence="8">
    <location>
        <begin position="1"/>
        <end position="26"/>
    </location>
</feature>
<evidence type="ECO:0000256" key="8">
    <source>
        <dbReference type="SAM" id="MobiDB-lite"/>
    </source>
</evidence>
<keyword evidence="5" id="KW-0539">Nucleus</keyword>
<dbReference type="GO" id="GO:0000244">
    <property type="term" value="P:spliceosomal tri-snRNP complex assembly"/>
    <property type="evidence" value="ECO:0007669"/>
    <property type="project" value="TreeGrafter"/>
</dbReference>
<dbReference type="Gene3D" id="1.25.40.10">
    <property type="entry name" value="Tetratricopeptide repeat domain"/>
    <property type="match status" value="3"/>
</dbReference>
<dbReference type="Pfam" id="PF14559">
    <property type="entry name" value="TPR_19"/>
    <property type="match status" value="1"/>
</dbReference>
<dbReference type="SUPFAM" id="SSF48452">
    <property type="entry name" value="TPR-like"/>
    <property type="match status" value="3"/>
</dbReference>
<dbReference type="GO" id="GO:0071013">
    <property type="term" value="C:catalytic step 2 spliceosome"/>
    <property type="evidence" value="ECO:0007669"/>
    <property type="project" value="TreeGrafter"/>
</dbReference>
<keyword evidence="2" id="KW-0507">mRNA processing</keyword>
<evidence type="ECO:0000256" key="4">
    <source>
        <dbReference type="ARBA" id="ARBA00023187"/>
    </source>
</evidence>
<dbReference type="InterPro" id="IPR003107">
    <property type="entry name" value="HAT"/>
</dbReference>
<reference evidence="10" key="1">
    <citation type="journal article" date="2021" name="Proc. Natl. Acad. Sci. U.S.A.">
        <title>Three genomes in the algal genus Volvox reveal the fate of a haploid sex-determining region after a transition to homothallism.</title>
        <authorList>
            <person name="Yamamoto K."/>
            <person name="Hamaji T."/>
            <person name="Kawai-Toyooka H."/>
            <person name="Matsuzaki R."/>
            <person name="Takahashi F."/>
            <person name="Nishimura Y."/>
            <person name="Kawachi M."/>
            <person name="Noguchi H."/>
            <person name="Minakuchi Y."/>
            <person name="Umen J.G."/>
            <person name="Toyoda A."/>
            <person name="Nozaki H."/>
        </authorList>
    </citation>
    <scope>NUCLEOTIDE SEQUENCE</scope>
    <source>
        <strain evidence="10">NIES-3780</strain>
    </source>
</reference>
<dbReference type="AlphaFoldDB" id="A0A8J4B9W1"/>
<evidence type="ECO:0000256" key="7">
    <source>
        <dbReference type="SAM" id="Coils"/>
    </source>
</evidence>
<keyword evidence="7" id="KW-0175">Coiled coil</keyword>
<protein>
    <recommendedName>
        <fullName evidence="9">PRP1 splicing factor N-terminal domain-containing protein</fullName>
    </recommendedName>
</protein>
<evidence type="ECO:0000259" key="9">
    <source>
        <dbReference type="Pfam" id="PF06424"/>
    </source>
</evidence>
<feature type="coiled-coil region" evidence="7">
    <location>
        <begin position="119"/>
        <end position="153"/>
    </location>
</feature>
<sequence>MTREDTLPTRPMPKAPTTKVDFNSLKAPSGYVPGLGRGAAGFTTRSDIGPARAGGLDALKGGAPGSKGGGDNEEAALDDTKFDEFMGNDAGVFAATGEYDEDDKEADAVWETVDNFMDERRREAREKRLKEELERYRAENPKITEQFADLKRKLSDVSYEEWEAIPEIGDYTIKKQRRMERFAPVPDSLLARAAAEASGSGGNLAKSLDPNSGLASVGGALNGLATPMGGATSTVSDLTAIGTGRGTVLGLKLDRMADSVTGQTVVDPKGYLTDLKSIKISTDAEISDIKKARHLLKSVIQTNPRHAPGWIAAARLEEVAGKLVDARKLIMQGCELCPNSEDIWLEAARLQTPDNAKALLARGVAQLPESTKLWMAAAKLETDDTAKARVLRKALERIPTSVRLWKAAVELAEEDDARILLSRAVECCPQAVELWLALARLETYENARKVLNNARKAVPTEPAIWVTAAKLEEANGAEQGQVDKIVARAIKSLSTNGVVIHRDAWMKEAENAERSTPAPHVFTCRAIVRAVHSLGVDAADLEATLVADAEEAAKRGSVETARALYNQALTTFPSQPHIWRQAAQLEKAHGTRAQLDELLRRAVQFCPQAEVLWLMAAKEAWLGGDVDGSRAILARAFAANPDSEQIWLAAFKLEFENNEPERARALLAKARENEAASAYPRVWMKSAIVERELGDVAKERALLEEGTRRFPTFEKFYLMLGQLEQRCGNTDGARLAYRNGLARCPASIPLWRAAARLEEEAAGNVGRARALLEQARLKNPKTDELWLAAIRTEQRAGNEKAADTVLAKALQDCPTSGLLWAEAISMAPRPARRTKATDALKRCDNDPHVVAAVAQLFWADRKVEKARSWFNRAVTLNPDIGDNWAHFYKFECQFGTPEQQVSAEGPEWQRAGGWQLAGCVCFVHVVVTRSGNLQSACRCAEGGGTSFFPRVRRS</sequence>
<dbReference type="Pfam" id="PF06424">
    <property type="entry name" value="PRP1_N"/>
    <property type="match status" value="1"/>
</dbReference>
<dbReference type="Pfam" id="PF13428">
    <property type="entry name" value="TPR_14"/>
    <property type="match status" value="2"/>
</dbReference>
<feature type="domain" description="PRP1 splicing factor N-terminal" evidence="9">
    <location>
        <begin position="27"/>
        <end position="174"/>
    </location>
</feature>
<evidence type="ECO:0000313" key="11">
    <source>
        <dbReference type="Proteomes" id="UP000747399"/>
    </source>
</evidence>
<evidence type="ECO:0000256" key="2">
    <source>
        <dbReference type="ARBA" id="ARBA00022664"/>
    </source>
</evidence>
<dbReference type="EMBL" id="BNCO01000027">
    <property type="protein sequence ID" value="GIL57403.1"/>
    <property type="molecule type" value="Genomic_DNA"/>
</dbReference>
<dbReference type="FunFam" id="1.25.40.10:FF:000384">
    <property type="entry name" value="Probable pre-mRNA splicing factor prp1"/>
    <property type="match status" value="1"/>
</dbReference>
<evidence type="ECO:0000313" key="10">
    <source>
        <dbReference type="EMBL" id="GIL57403.1"/>
    </source>
</evidence>
<evidence type="ECO:0000256" key="5">
    <source>
        <dbReference type="ARBA" id="ARBA00023242"/>
    </source>
</evidence>
<organism evidence="10 11">
    <name type="scientific">Volvox africanus</name>
    <dbReference type="NCBI Taxonomy" id="51714"/>
    <lineage>
        <taxon>Eukaryota</taxon>
        <taxon>Viridiplantae</taxon>
        <taxon>Chlorophyta</taxon>
        <taxon>core chlorophytes</taxon>
        <taxon>Chlorophyceae</taxon>
        <taxon>CS clade</taxon>
        <taxon>Chlamydomonadales</taxon>
        <taxon>Volvocaceae</taxon>
        <taxon>Volvox</taxon>
    </lineage>
</organism>
<dbReference type="GO" id="GO:2000636">
    <property type="term" value="P:positive regulation of primary miRNA processing"/>
    <property type="evidence" value="ECO:0007669"/>
    <property type="project" value="TreeGrafter"/>
</dbReference>
<proteinExistence type="predicted"/>
<feature type="region of interest" description="Disordered" evidence="8">
    <location>
        <begin position="43"/>
        <end position="75"/>
    </location>
</feature>